<dbReference type="GO" id="GO:0005886">
    <property type="term" value="C:plasma membrane"/>
    <property type="evidence" value="ECO:0007669"/>
    <property type="project" value="TreeGrafter"/>
</dbReference>
<keyword evidence="2" id="KW-1133">Transmembrane helix</keyword>
<dbReference type="RefSeq" id="WP_101518954.1">
    <property type="nucleotide sequence ID" value="NZ_PKUS01000039.1"/>
</dbReference>
<keyword evidence="4" id="KW-1185">Reference proteome</keyword>
<evidence type="ECO:0008006" key="5">
    <source>
        <dbReference type="Google" id="ProtNLM"/>
    </source>
</evidence>
<feature type="transmembrane region" description="Helical" evidence="2">
    <location>
        <begin position="547"/>
        <end position="565"/>
    </location>
</feature>
<evidence type="ECO:0000313" key="3">
    <source>
        <dbReference type="EMBL" id="PLW67051.1"/>
    </source>
</evidence>
<accession>A0A2N5WXT2</accession>
<keyword evidence="2" id="KW-0812">Transmembrane</keyword>
<proteinExistence type="predicted"/>
<organism evidence="3 4">
    <name type="scientific">Pseudohalioglobus lutimaris</name>
    <dbReference type="NCBI Taxonomy" id="1737061"/>
    <lineage>
        <taxon>Bacteria</taxon>
        <taxon>Pseudomonadati</taxon>
        <taxon>Pseudomonadota</taxon>
        <taxon>Gammaproteobacteria</taxon>
        <taxon>Cellvibrionales</taxon>
        <taxon>Halieaceae</taxon>
        <taxon>Pseudohalioglobus</taxon>
    </lineage>
</organism>
<dbReference type="InterPro" id="IPR050445">
    <property type="entry name" value="Bact_polysacc_biosynth/exp"/>
</dbReference>
<dbReference type="AlphaFoldDB" id="A0A2N5WXT2"/>
<dbReference type="OrthoDB" id="9795292at2"/>
<dbReference type="Proteomes" id="UP000235005">
    <property type="component" value="Unassembled WGS sequence"/>
</dbReference>
<sequence>MDTQFSKFNSLGDFLRAFRRRKIWFLLPAVLIFSIAVIFALVLPARFESQGVISIEEQAVSQDLVRSTVTSYAAQQVQVISQRVLAWENVEGLIKEYRLYKHKDGSDADVTPLEVREFRDNVAVELVSADVVDPRSGRPTQATIAFTVAFTDEDPVQARDVATELVELFLQEDQQDRSEQAASTEQFLSSEANRLKDELVELEKRISRFKEENEGSMPGRDSFNLTTLQSAQKEFSDLDNRIQALSKRRIEIAGKMSQINPTAPTMLASGDLVMSATDRLKALQTEYRKKEAVYLENHPDLIRLKREIAGLQAETGLGSDVNDLQRQLQEQEQVVAGLESRYRDDHHELIHARRVLEQIRESARKAEKESWGTATPVADNPAYVLLQTQLETINSDLLSMRNRQKELEQKINLYEELLKRAPEVEREYQSMLRDHKTANAEFADIRAKRRDALLAKSLEQEQKGERFELIQSPLLPSSPVSPHRPAIVFLGFILGVGIGAGLSILREITDSTVHGLNQLAELIGEAPLVAIPYISNDIEKSQQRQKAVVLIGGVILLVVAMYFTISSLVKV</sequence>
<evidence type="ECO:0000256" key="1">
    <source>
        <dbReference type="SAM" id="Coils"/>
    </source>
</evidence>
<feature type="transmembrane region" description="Helical" evidence="2">
    <location>
        <begin position="23"/>
        <end position="43"/>
    </location>
</feature>
<gene>
    <name evidence="3" type="ORF">C0039_18715</name>
</gene>
<dbReference type="EMBL" id="PKUS01000039">
    <property type="protein sequence ID" value="PLW67051.1"/>
    <property type="molecule type" value="Genomic_DNA"/>
</dbReference>
<evidence type="ECO:0000256" key="2">
    <source>
        <dbReference type="SAM" id="Phobius"/>
    </source>
</evidence>
<feature type="transmembrane region" description="Helical" evidence="2">
    <location>
        <begin position="486"/>
        <end position="505"/>
    </location>
</feature>
<dbReference type="PANTHER" id="PTHR32309:SF13">
    <property type="entry name" value="FERRIC ENTEROBACTIN TRANSPORT PROTEIN FEPE"/>
    <property type="match status" value="1"/>
</dbReference>
<comment type="caution">
    <text evidence="3">The sequence shown here is derived from an EMBL/GenBank/DDBJ whole genome shotgun (WGS) entry which is preliminary data.</text>
</comment>
<name>A0A2N5WXT2_9GAMM</name>
<feature type="coiled-coil region" evidence="1">
    <location>
        <begin position="321"/>
        <end position="434"/>
    </location>
</feature>
<dbReference type="PANTHER" id="PTHR32309">
    <property type="entry name" value="TYROSINE-PROTEIN KINASE"/>
    <property type="match status" value="1"/>
</dbReference>
<evidence type="ECO:0000313" key="4">
    <source>
        <dbReference type="Proteomes" id="UP000235005"/>
    </source>
</evidence>
<protein>
    <recommendedName>
        <fullName evidence="5">Lipopolysaccharide biosynthesis protein</fullName>
    </recommendedName>
</protein>
<keyword evidence="1" id="KW-0175">Coiled coil</keyword>
<keyword evidence="2" id="KW-0472">Membrane</keyword>
<reference evidence="3 4" key="1">
    <citation type="submission" date="2018-01" db="EMBL/GenBank/DDBJ databases">
        <title>The draft genome sequence of Halioglobus lutimaris HF004.</title>
        <authorList>
            <person name="Du Z.-J."/>
            <person name="Shi M.-J."/>
        </authorList>
    </citation>
    <scope>NUCLEOTIDE SEQUENCE [LARGE SCALE GENOMIC DNA]</scope>
    <source>
        <strain evidence="3 4">HF004</strain>
    </source>
</reference>
<dbReference type="GO" id="GO:0004713">
    <property type="term" value="F:protein tyrosine kinase activity"/>
    <property type="evidence" value="ECO:0007669"/>
    <property type="project" value="TreeGrafter"/>
</dbReference>
<feature type="coiled-coil region" evidence="1">
    <location>
        <begin position="185"/>
        <end position="248"/>
    </location>
</feature>